<sequence>MKWYDVKLITLQKMFSNDTAEIITDDNTTPYLTAMPGAATACLNYIATAVRHIDLSYTIEQDGSQKGIQRYDLKKLAPDFFSLEPSSIYFEDEEGHYGKAYNFAVEHTSILLIDGSLKGKWTVYYNAYPTEIKQDTADDYELPLYPEVAVLLPWFMASQLYKDDDPSLSTVYWNEFVAMLEDARNTAKKVMNTGFDEFINTKGWY</sequence>
<evidence type="ECO:0000313" key="1">
    <source>
        <dbReference type="EMBL" id="DAD74150.1"/>
    </source>
</evidence>
<proteinExistence type="predicted"/>
<protein>
    <submittedName>
        <fullName evidence="1">Uncharacterized protein</fullName>
    </submittedName>
</protein>
<accession>A0A8S5LVV1</accession>
<reference evidence="1" key="1">
    <citation type="journal article" date="2021" name="Proc. Natl. Acad. Sci. U.S.A.">
        <title>A Catalog of Tens of Thousands of Viruses from Human Metagenomes Reveals Hidden Associations with Chronic Diseases.</title>
        <authorList>
            <person name="Tisza M.J."/>
            <person name="Buck C.B."/>
        </authorList>
    </citation>
    <scope>NUCLEOTIDE SEQUENCE</scope>
    <source>
        <strain evidence="1">CtplG2</strain>
    </source>
</reference>
<dbReference type="EMBL" id="BK014753">
    <property type="protein sequence ID" value="DAD74150.1"/>
    <property type="molecule type" value="Genomic_DNA"/>
</dbReference>
<organism evidence="1">
    <name type="scientific">Myoviridae sp. ctplG2</name>
    <dbReference type="NCBI Taxonomy" id="2826700"/>
    <lineage>
        <taxon>Viruses</taxon>
        <taxon>Duplodnaviria</taxon>
        <taxon>Heunggongvirae</taxon>
        <taxon>Uroviricota</taxon>
        <taxon>Caudoviricetes</taxon>
    </lineage>
</organism>
<name>A0A8S5LVV1_9CAUD</name>